<dbReference type="RefSeq" id="WP_368277390.1">
    <property type="nucleotide sequence ID" value="NZ_CP045875.1"/>
</dbReference>
<gene>
    <name evidence="3" type="ORF">FTV88_3238</name>
</gene>
<keyword evidence="4" id="KW-1185">Reference proteome</keyword>
<dbReference type="PANTHER" id="PTHR45266">
    <property type="entry name" value="OXALOACETATE DECARBOXYLASE ALPHA CHAIN"/>
    <property type="match status" value="1"/>
</dbReference>
<protein>
    <submittedName>
        <fullName evidence="3">Acetyl-CoA carboxylase biotin carboxyl carrier protein subunit</fullName>
    </submittedName>
</protein>
<name>A0A5Q2N1P4_9FIRM</name>
<evidence type="ECO:0000259" key="2">
    <source>
        <dbReference type="PROSITE" id="PS50968"/>
    </source>
</evidence>
<reference evidence="4" key="1">
    <citation type="submission" date="2019-11" db="EMBL/GenBank/DDBJ databases">
        <title>Genome sequence of Heliorestis convoluta strain HH, an alkaliphilic and minimalistic phototrophic bacterium from a soda lake in Egypt.</title>
        <authorList>
            <person name="Dewey E.D."/>
            <person name="Stokes L.M."/>
            <person name="Burchell B.M."/>
            <person name="Shaffer K.N."/>
            <person name="Huntington A.M."/>
            <person name="Baker J.M."/>
            <person name="Nadendla S."/>
            <person name="Giglio M.G."/>
            <person name="Touchman J.W."/>
            <person name="Blankenship R.E."/>
            <person name="Madigan M.T."/>
            <person name="Sattley W.M."/>
        </authorList>
    </citation>
    <scope>NUCLEOTIDE SEQUENCE [LARGE SCALE GENOMIC DNA]</scope>
    <source>
        <strain evidence="4">HH</strain>
    </source>
</reference>
<accession>A0A5Q2N1P4</accession>
<dbReference type="EMBL" id="CP045875">
    <property type="protein sequence ID" value="QGG49304.1"/>
    <property type="molecule type" value="Genomic_DNA"/>
</dbReference>
<evidence type="ECO:0000313" key="3">
    <source>
        <dbReference type="EMBL" id="QGG49304.1"/>
    </source>
</evidence>
<dbReference type="CDD" id="cd06850">
    <property type="entry name" value="biotinyl_domain"/>
    <property type="match status" value="1"/>
</dbReference>
<dbReference type="AlphaFoldDB" id="A0A5Q2N1P4"/>
<dbReference type="PANTHER" id="PTHR45266:SF3">
    <property type="entry name" value="OXALOACETATE DECARBOXYLASE ALPHA CHAIN"/>
    <property type="match status" value="1"/>
</dbReference>
<dbReference type="PROSITE" id="PS50968">
    <property type="entry name" value="BIOTINYL_LIPOYL"/>
    <property type="match status" value="1"/>
</dbReference>
<dbReference type="Pfam" id="PF00364">
    <property type="entry name" value="Biotin_lipoyl"/>
    <property type="match status" value="1"/>
</dbReference>
<dbReference type="InterPro" id="IPR050709">
    <property type="entry name" value="Biotin_Carboxyl_Carrier/Decarb"/>
</dbReference>
<sequence length="240" mass="25130">MVRTRQGGSRSPLRQKQAQVAAMICAQCYEQIEKLDQKSGRITVRSNGITSNTASAWSGRAGWRARGRAEALGQKTTDRSIEEIARQVASRMPESGREIFVKKFKVRVDNQMFYVEVEEIPGEGEGFATTAVPAQVAAPAAKVAPKVAAPKAAAPKVAAPAKAAAPAAGGEGAVQAPMPGTIIDVRVTVGQQVNAGDTVVVLEAMKMENELAAPKSGTVQDIGVKKGQAVNAGEVLVRIG</sequence>
<dbReference type="SUPFAM" id="SSF51230">
    <property type="entry name" value="Single hybrid motif"/>
    <property type="match status" value="1"/>
</dbReference>
<dbReference type="Proteomes" id="UP000366051">
    <property type="component" value="Chromosome"/>
</dbReference>
<organism evidence="3 4">
    <name type="scientific">Heliorestis convoluta</name>
    <dbReference type="NCBI Taxonomy" id="356322"/>
    <lineage>
        <taxon>Bacteria</taxon>
        <taxon>Bacillati</taxon>
        <taxon>Bacillota</taxon>
        <taxon>Clostridia</taxon>
        <taxon>Eubacteriales</taxon>
        <taxon>Heliobacteriaceae</taxon>
        <taxon>Heliorestis</taxon>
    </lineage>
</organism>
<proteinExistence type="predicted"/>
<dbReference type="InterPro" id="IPR001882">
    <property type="entry name" value="Biotin_BS"/>
</dbReference>
<keyword evidence="1" id="KW-0092">Biotin</keyword>
<dbReference type="PROSITE" id="PS00188">
    <property type="entry name" value="BIOTIN"/>
    <property type="match status" value="1"/>
</dbReference>
<evidence type="ECO:0000256" key="1">
    <source>
        <dbReference type="ARBA" id="ARBA00023267"/>
    </source>
</evidence>
<dbReference type="InterPro" id="IPR000089">
    <property type="entry name" value="Biotin_lipoyl"/>
</dbReference>
<evidence type="ECO:0000313" key="4">
    <source>
        <dbReference type="Proteomes" id="UP000366051"/>
    </source>
</evidence>
<dbReference type="Gene3D" id="2.40.50.100">
    <property type="match status" value="1"/>
</dbReference>
<dbReference type="FunFam" id="2.40.50.100:FF:000003">
    <property type="entry name" value="Acetyl-CoA carboxylase biotin carboxyl carrier protein"/>
    <property type="match status" value="1"/>
</dbReference>
<dbReference type="InterPro" id="IPR011053">
    <property type="entry name" value="Single_hybrid_motif"/>
</dbReference>
<feature type="domain" description="Lipoyl-binding" evidence="2">
    <location>
        <begin position="160"/>
        <end position="240"/>
    </location>
</feature>
<dbReference type="KEGG" id="hcv:FTV88_3238"/>